<accession>A0A0E9QXW2</accession>
<name>A0A0E9QXW2_ANGAN</name>
<organism evidence="1">
    <name type="scientific">Anguilla anguilla</name>
    <name type="common">European freshwater eel</name>
    <name type="synonym">Muraena anguilla</name>
    <dbReference type="NCBI Taxonomy" id="7936"/>
    <lineage>
        <taxon>Eukaryota</taxon>
        <taxon>Metazoa</taxon>
        <taxon>Chordata</taxon>
        <taxon>Craniata</taxon>
        <taxon>Vertebrata</taxon>
        <taxon>Euteleostomi</taxon>
        <taxon>Actinopterygii</taxon>
        <taxon>Neopterygii</taxon>
        <taxon>Teleostei</taxon>
        <taxon>Anguilliformes</taxon>
        <taxon>Anguillidae</taxon>
        <taxon>Anguilla</taxon>
    </lineage>
</organism>
<sequence length="14" mass="1535">MKPRICLANSSLTT</sequence>
<reference evidence="1" key="1">
    <citation type="submission" date="2014-11" db="EMBL/GenBank/DDBJ databases">
        <authorList>
            <person name="Amaro Gonzalez C."/>
        </authorList>
    </citation>
    <scope>NUCLEOTIDE SEQUENCE</scope>
</reference>
<evidence type="ECO:0000313" key="1">
    <source>
        <dbReference type="EMBL" id="JAH21756.1"/>
    </source>
</evidence>
<protein>
    <submittedName>
        <fullName evidence="1">Uncharacterized protein</fullName>
    </submittedName>
</protein>
<proteinExistence type="predicted"/>
<reference evidence="1" key="2">
    <citation type="journal article" date="2015" name="Fish Shellfish Immunol.">
        <title>Early steps in the European eel (Anguilla anguilla)-Vibrio vulnificus interaction in the gills: Role of the RtxA13 toxin.</title>
        <authorList>
            <person name="Callol A."/>
            <person name="Pajuelo D."/>
            <person name="Ebbesson L."/>
            <person name="Teles M."/>
            <person name="MacKenzie S."/>
            <person name="Amaro C."/>
        </authorList>
    </citation>
    <scope>NUCLEOTIDE SEQUENCE</scope>
</reference>
<dbReference type="EMBL" id="GBXM01086821">
    <property type="protein sequence ID" value="JAH21756.1"/>
    <property type="molecule type" value="Transcribed_RNA"/>
</dbReference>